<dbReference type="OrthoDB" id="479131at2"/>
<geneLocation type="plasmid" evidence="3">
    <name>pp97_a</name>
</geneLocation>
<dbReference type="KEGG" id="php:PhaeoP97_03623"/>
<dbReference type="SUPFAM" id="SSF81606">
    <property type="entry name" value="PP2C-like"/>
    <property type="match status" value="1"/>
</dbReference>
<dbReference type="Proteomes" id="UP000183859">
    <property type="component" value="Plasmid pP97_a"/>
</dbReference>
<keyword evidence="2" id="KW-0614">Plasmid</keyword>
<dbReference type="PANTHER" id="PTHR35801">
    <property type="entry name" value="PHOSPHOSERINE PHOSPHATASE RSBX"/>
    <property type="match status" value="1"/>
</dbReference>
<dbReference type="InterPro" id="IPR039248">
    <property type="entry name" value="Ptase_RsbX"/>
</dbReference>
<evidence type="ECO:0000313" key="2">
    <source>
        <dbReference type="EMBL" id="APG48975.1"/>
    </source>
</evidence>
<keyword evidence="2" id="KW-0808">Transferase</keyword>
<dbReference type="SUPFAM" id="SSF55874">
    <property type="entry name" value="ATPase domain of HSP90 chaperone/DNA topoisomerase II/histidine kinase"/>
    <property type="match status" value="1"/>
</dbReference>
<dbReference type="EMBL" id="CP016365">
    <property type="protein sequence ID" value="APG48975.1"/>
    <property type="molecule type" value="Genomic_DNA"/>
</dbReference>
<proteinExistence type="predicted"/>
<dbReference type="Pfam" id="PF07228">
    <property type="entry name" value="SpoIIE"/>
    <property type="match status" value="1"/>
</dbReference>
<keyword evidence="2" id="KW-0418">Kinase</keyword>
<dbReference type="InterPro" id="IPR001932">
    <property type="entry name" value="PPM-type_phosphatase-like_dom"/>
</dbReference>
<organism evidence="2 3">
    <name type="scientific">Phaeobacter porticola</name>
    <dbReference type="NCBI Taxonomy" id="1844006"/>
    <lineage>
        <taxon>Bacteria</taxon>
        <taxon>Pseudomonadati</taxon>
        <taxon>Pseudomonadota</taxon>
        <taxon>Alphaproteobacteria</taxon>
        <taxon>Rhodobacterales</taxon>
        <taxon>Roseobacteraceae</taxon>
        <taxon>Phaeobacter</taxon>
    </lineage>
</organism>
<dbReference type="InterPro" id="IPR036890">
    <property type="entry name" value="HATPase_C_sf"/>
</dbReference>
<dbReference type="PANTHER" id="PTHR35801:SF1">
    <property type="entry name" value="PHOSPHOSERINE PHOSPHATASE RSBX"/>
    <property type="match status" value="1"/>
</dbReference>
<dbReference type="RefSeq" id="WP_072506615.1">
    <property type="nucleotide sequence ID" value="NZ_CP016365.1"/>
</dbReference>
<dbReference type="Gene3D" id="3.30.565.10">
    <property type="entry name" value="Histidine kinase-like ATPase, C-terminal domain"/>
    <property type="match status" value="1"/>
</dbReference>
<feature type="domain" description="PPM-type phosphatase" evidence="1">
    <location>
        <begin position="140"/>
        <end position="333"/>
    </location>
</feature>
<sequence length="337" mass="35921">MTHWLPISDPSDVSVCRRYVRQLARAAGFSNARTEEIAIVVSEAATNVLRYANRGRCLLQVMPGVRGARLALIVLDRGPGINALDKMMRDGVSSESSAGLGLGAMQRLSDRFDIYSNSEEGTVVACEFQVTPYQPPVMDVAGLLVTHPSETCCGDAWDMACVTRTTVPDGRLDVILCDGLGHGRRAADASEEVLRGFARKSGRSPAAALSDISVDIAATRGAVAACVAVAASGRRMSYASVGNIATIRTRLGETKRFATRDGRLGAARVSPFSDEIDLIPGDVVILHSDGLVTLRDLHEKPALLMRSALLIAGKLMAENFRGRDDAGLAVIKIAKET</sequence>
<dbReference type="AlphaFoldDB" id="A0A1L3IA42"/>
<protein>
    <submittedName>
        <fullName evidence="2">Serine/threonine-protein kinase RsbT-like protein</fullName>
    </submittedName>
</protein>
<evidence type="ECO:0000313" key="3">
    <source>
        <dbReference type="Proteomes" id="UP000183859"/>
    </source>
</evidence>
<dbReference type="InterPro" id="IPR036457">
    <property type="entry name" value="PPM-type-like_dom_sf"/>
</dbReference>
<name>A0A1L3IA42_9RHOB</name>
<reference evidence="3" key="1">
    <citation type="submission" date="2016-07" db="EMBL/GenBank/DDBJ databases">
        <title>Phaeobacter portensis sp. nov., a tropodithietic acid producing bacterium isolated from a German harbor.</title>
        <authorList>
            <person name="Freese H.M."/>
            <person name="Bunk B."/>
            <person name="Breider S."/>
            <person name="Brinkhoff T."/>
        </authorList>
    </citation>
    <scope>NUCLEOTIDE SEQUENCE [LARGE SCALE GENOMIC DNA]</scope>
    <source>
        <strain evidence="3">P97</strain>
        <plasmid evidence="3">pp97_a</plasmid>
    </source>
</reference>
<keyword evidence="3" id="KW-1185">Reference proteome</keyword>
<dbReference type="GO" id="GO:0016301">
    <property type="term" value="F:kinase activity"/>
    <property type="evidence" value="ECO:0007669"/>
    <property type="project" value="UniProtKB-KW"/>
</dbReference>
<gene>
    <name evidence="2" type="ORF">PhaeoP97_03623</name>
</gene>
<evidence type="ECO:0000259" key="1">
    <source>
        <dbReference type="SMART" id="SM00331"/>
    </source>
</evidence>
<dbReference type="Pfam" id="PF13581">
    <property type="entry name" value="HATPase_c_2"/>
    <property type="match status" value="1"/>
</dbReference>
<dbReference type="Gene3D" id="3.60.40.10">
    <property type="entry name" value="PPM-type phosphatase domain"/>
    <property type="match status" value="1"/>
</dbReference>
<dbReference type="SMART" id="SM00331">
    <property type="entry name" value="PP2C_SIG"/>
    <property type="match status" value="1"/>
</dbReference>
<accession>A0A1L3IA42</accession>
<dbReference type="InterPro" id="IPR003594">
    <property type="entry name" value="HATPase_dom"/>
</dbReference>